<evidence type="ECO:0000313" key="2">
    <source>
        <dbReference type="EMBL" id="PAB55150.1"/>
    </source>
</evidence>
<protein>
    <recommendedName>
        <fullName evidence="1">AAA+ ATPase domain-containing protein</fullName>
    </recommendedName>
</protein>
<sequence>MSDFYSLEGAFKNIFKTTKDECPIHHKPMIEAPKVGEICPLCEKEKLDNAEKEMVRKIYEDNARKTLLRKSLVDDSATYACTFDSYIVKNDTLEANLRQQARLIAGQYLKRPDAKFNTILSGPPGAGKTHLAMAILNAVNDNAQPPQKCVFMNVVSLFMQLRASFDDSTSWWTEKNVERFLKGVDLVVIDDLGSESAMSGNARDATQFVQTILYNITNSQRRIIFTTNLTQNQLVKTYNSKVVSRILRGTKGHILNFNGIKDKRIEAF</sequence>
<dbReference type="SMART" id="SM00382">
    <property type="entry name" value="AAA"/>
    <property type="match status" value="1"/>
</dbReference>
<organism evidence="2 3">
    <name type="scientific">Lactobacillus johnsonii</name>
    <dbReference type="NCBI Taxonomy" id="33959"/>
    <lineage>
        <taxon>Bacteria</taxon>
        <taxon>Bacillati</taxon>
        <taxon>Bacillota</taxon>
        <taxon>Bacilli</taxon>
        <taxon>Lactobacillales</taxon>
        <taxon>Lactobacillaceae</taxon>
        <taxon>Lactobacillus</taxon>
    </lineage>
</organism>
<dbReference type="Gene3D" id="3.40.50.300">
    <property type="entry name" value="P-loop containing nucleotide triphosphate hydrolases"/>
    <property type="match status" value="1"/>
</dbReference>
<dbReference type="CDD" id="cd00009">
    <property type="entry name" value="AAA"/>
    <property type="match status" value="1"/>
</dbReference>
<accession>A0A267M8L0</accession>
<dbReference type="GO" id="GO:0006260">
    <property type="term" value="P:DNA replication"/>
    <property type="evidence" value="ECO:0007669"/>
    <property type="project" value="TreeGrafter"/>
</dbReference>
<dbReference type="PANTHER" id="PTHR30050">
    <property type="entry name" value="CHROMOSOMAL REPLICATION INITIATOR PROTEIN DNAA"/>
    <property type="match status" value="1"/>
</dbReference>
<evidence type="ECO:0000259" key="1">
    <source>
        <dbReference type="SMART" id="SM00382"/>
    </source>
</evidence>
<dbReference type="Pfam" id="PF01695">
    <property type="entry name" value="IstB_IS21"/>
    <property type="match status" value="1"/>
</dbReference>
<dbReference type="SUPFAM" id="SSF52540">
    <property type="entry name" value="P-loop containing nucleoside triphosphate hydrolases"/>
    <property type="match status" value="1"/>
</dbReference>
<dbReference type="GO" id="GO:0005524">
    <property type="term" value="F:ATP binding"/>
    <property type="evidence" value="ECO:0007669"/>
    <property type="project" value="InterPro"/>
</dbReference>
<dbReference type="PANTHER" id="PTHR30050:SF4">
    <property type="entry name" value="ATP-BINDING PROTEIN RV3427C IN INSERTION SEQUENCE-RELATED"/>
    <property type="match status" value="1"/>
</dbReference>
<evidence type="ECO:0000313" key="3">
    <source>
        <dbReference type="Proteomes" id="UP000216008"/>
    </source>
</evidence>
<dbReference type="RefSeq" id="WP_095182830.1">
    <property type="nucleotide sequence ID" value="NZ_NIBD01000028.1"/>
</dbReference>
<dbReference type="EMBL" id="NIBD01000028">
    <property type="protein sequence ID" value="PAB55150.1"/>
    <property type="molecule type" value="Genomic_DNA"/>
</dbReference>
<dbReference type="InterPro" id="IPR027417">
    <property type="entry name" value="P-loop_NTPase"/>
</dbReference>
<dbReference type="InterPro" id="IPR003593">
    <property type="entry name" value="AAA+_ATPase"/>
</dbReference>
<comment type="caution">
    <text evidence="2">The sequence shown here is derived from an EMBL/GenBank/DDBJ whole genome shotgun (WGS) entry which is preliminary data.</text>
</comment>
<proteinExistence type="predicted"/>
<dbReference type="Proteomes" id="UP000216008">
    <property type="component" value="Unassembled WGS sequence"/>
</dbReference>
<feature type="domain" description="AAA+ ATPase" evidence="1">
    <location>
        <begin position="114"/>
        <end position="261"/>
    </location>
</feature>
<reference evidence="2 3" key="1">
    <citation type="submission" date="2017-05" db="EMBL/GenBank/DDBJ databases">
        <title>Lactobacillus johnsonii from commercial turkeys.</title>
        <authorList>
            <person name="Johnson T.J."/>
            <person name="Youmans B."/>
        </authorList>
    </citation>
    <scope>NUCLEOTIDE SEQUENCE [LARGE SCALE GENOMIC DNA]</scope>
    <source>
        <strain evidence="2 3">UMNLJ114</strain>
    </source>
</reference>
<dbReference type="AlphaFoldDB" id="A0A267M8L0"/>
<gene>
    <name evidence="2" type="ORF">A3Q24_05560</name>
</gene>
<dbReference type="InterPro" id="IPR002611">
    <property type="entry name" value="IstB_ATP-bd"/>
</dbReference>
<name>A0A267M8L0_LACJH</name>